<keyword evidence="2" id="KW-1015">Disulfide bond</keyword>
<dbReference type="Pfam" id="PF13192">
    <property type="entry name" value="Thioredoxin_3"/>
    <property type="match status" value="1"/>
</dbReference>
<dbReference type="PIRSF" id="PIRSF037031">
    <property type="entry name" value="Redox_disulphide_2"/>
    <property type="match status" value="1"/>
</dbReference>
<feature type="disulfide bond" description="Redox-active" evidence="2">
    <location>
        <begin position="11"/>
        <end position="14"/>
    </location>
</feature>
<dbReference type="EMBL" id="CP036287">
    <property type="protein sequence ID" value="QDU65212.1"/>
    <property type="molecule type" value="Genomic_DNA"/>
</dbReference>
<dbReference type="NCBIfam" id="TIGR00412">
    <property type="entry name" value="redox_disulf_2"/>
    <property type="match status" value="1"/>
</dbReference>
<keyword evidence="2" id="KW-0676">Redox-active center</keyword>
<dbReference type="PANTHER" id="PTHR36450:SF1">
    <property type="entry name" value="THIOREDOXIN"/>
    <property type="match status" value="1"/>
</dbReference>
<dbReference type="KEGG" id="pbap:Pla133_02760"/>
<dbReference type="PANTHER" id="PTHR36450">
    <property type="entry name" value="THIOREDOXIN"/>
    <property type="match status" value="1"/>
</dbReference>
<organism evidence="4 5">
    <name type="scientific">Engelhardtia mirabilis</name>
    <dbReference type="NCBI Taxonomy" id="2528011"/>
    <lineage>
        <taxon>Bacteria</taxon>
        <taxon>Pseudomonadati</taxon>
        <taxon>Planctomycetota</taxon>
        <taxon>Planctomycetia</taxon>
        <taxon>Planctomycetia incertae sedis</taxon>
        <taxon>Engelhardtia</taxon>
    </lineage>
</organism>
<dbReference type="RefSeq" id="WP_145061602.1">
    <property type="nucleotide sequence ID" value="NZ_CP036287.1"/>
</dbReference>
<dbReference type="InterPro" id="IPR005243">
    <property type="entry name" value="THIRX-like_proc"/>
</dbReference>
<evidence type="ECO:0000313" key="5">
    <source>
        <dbReference type="Proteomes" id="UP000316921"/>
    </source>
</evidence>
<name>A0A518BE16_9BACT</name>
<dbReference type="InterPro" id="IPR036249">
    <property type="entry name" value="Thioredoxin-like_sf"/>
</dbReference>
<keyword evidence="5" id="KW-1185">Reference proteome</keyword>
<dbReference type="SUPFAM" id="SSF52833">
    <property type="entry name" value="Thioredoxin-like"/>
    <property type="match status" value="1"/>
</dbReference>
<evidence type="ECO:0000259" key="3">
    <source>
        <dbReference type="Pfam" id="PF13192"/>
    </source>
</evidence>
<reference evidence="4 5" key="1">
    <citation type="submission" date="2019-02" db="EMBL/GenBank/DDBJ databases">
        <title>Deep-cultivation of Planctomycetes and their phenomic and genomic characterization uncovers novel biology.</title>
        <authorList>
            <person name="Wiegand S."/>
            <person name="Jogler M."/>
            <person name="Boedeker C."/>
            <person name="Pinto D."/>
            <person name="Vollmers J."/>
            <person name="Rivas-Marin E."/>
            <person name="Kohn T."/>
            <person name="Peeters S.H."/>
            <person name="Heuer A."/>
            <person name="Rast P."/>
            <person name="Oberbeckmann S."/>
            <person name="Bunk B."/>
            <person name="Jeske O."/>
            <person name="Meyerdierks A."/>
            <person name="Storesund J.E."/>
            <person name="Kallscheuer N."/>
            <person name="Luecker S."/>
            <person name="Lage O.M."/>
            <person name="Pohl T."/>
            <person name="Merkel B.J."/>
            <person name="Hornburger P."/>
            <person name="Mueller R.-W."/>
            <person name="Bruemmer F."/>
            <person name="Labrenz M."/>
            <person name="Spormann A.M."/>
            <person name="Op den Camp H."/>
            <person name="Overmann J."/>
            <person name="Amann R."/>
            <person name="Jetten M.S.M."/>
            <person name="Mascher T."/>
            <person name="Medema M.H."/>
            <person name="Devos D.P."/>
            <person name="Kaster A.-K."/>
            <person name="Ovreas L."/>
            <person name="Rohde M."/>
            <person name="Galperin M.Y."/>
            <person name="Jogler C."/>
        </authorList>
    </citation>
    <scope>NUCLEOTIDE SEQUENCE [LARGE SCALE GENOMIC DNA]</scope>
    <source>
        <strain evidence="4 5">Pla133</strain>
    </source>
</reference>
<feature type="active site" description="Nucleophile" evidence="1">
    <location>
        <position position="14"/>
    </location>
</feature>
<dbReference type="Gene3D" id="3.40.30.10">
    <property type="entry name" value="Glutaredoxin"/>
    <property type="match status" value="1"/>
</dbReference>
<dbReference type="AlphaFoldDB" id="A0A518BE16"/>
<feature type="active site" description="Nucleophile" evidence="1">
    <location>
        <position position="11"/>
    </location>
</feature>
<dbReference type="InterPro" id="IPR012336">
    <property type="entry name" value="Thioredoxin-like_fold"/>
</dbReference>
<proteinExistence type="predicted"/>
<accession>A0A518BE16</accession>
<protein>
    <recommendedName>
        <fullName evidence="3">Thioredoxin-like fold domain-containing protein</fullName>
    </recommendedName>
</protein>
<evidence type="ECO:0000256" key="1">
    <source>
        <dbReference type="PIRSR" id="PIRSR037031-50"/>
    </source>
</evidence>
<evidence type="ECO:0000313" key="4">
    <source>
        <dbReference type="EMBL" id="QDU65212.1"/>
    </source>
</evidence>
<dbReference type="Proteomes" id="UP000316921">
    <property type="component" value="Chromosome"/>
</dbReference>
<gene>
    <name evidence="4" type="ORF">Pla133_02760</name>
</gene>
<sequence length="77" mass="8100">MTVIKVLGPGCKNCVQTAKLINQAAQELGLEVEVQKETDIATIMAFGALSTPGVVIDDKLVHAGGVPTLAQIRGWLQ</sequence>
<feature type="domain" description="Thioredoxin-like fold" evidence="3">
    <location>
        <begin position="4"/>
        <end position="77"/>
    </location>
</feature>
<evidence type="ECO:0000256" key="2">
    <source>
        <dbReference type="PIRSR" id="PIRSR037031-51"/>
    </source>
</evidence>